<feature type="compositionally biased region" description="Acidic residues" evidence="2">
    <location>
        <begin position="100"/>
        <end position="119"/>
    </location>
</feature>
<dbReference type="AlphaFoldDB" id="A0A2P6P1V6"/>
<name>A0A2P6P1V6_ROSCH</name>
<dbReference type="OrthoDB" id="10505520at2759"/>
<proteinExistence type="predicted"/>
<dbReference type="Proteomes" id="UP000238479">
    <property type="component" value="Chromosome 7"/>
</dbReference>
<feature type="coiled-coil region" evidence="1">
    <location>
        <begin position="232"/>
        <end position="285"/>
    </location>
</feature>
<gene>
    <name evidence="3" type="ORF">RchiOBHm_Chr7g0178371</name>
</gene>
<dbReference type="Gramene" id="PRQ15896">
    <property type="protein sequence ID" value="PRQ15896"/>
    <property type="gene ID" value="RchiOBHm_Chr7g0178371"/>
</dbReference>
<feature type="compositionally biased region" description="Acidic residues" evidence="2">
    <location>
        <begin position="126"/>
        <end position="141"/>
    </location>
</feature>
<evidence type="ECO:0000313" key="3">
    <source>
        <dbReference type="EMBL" id="PRQ15896.1"/>
    </source>
</evidence>
<protein>
    <submittedName>
        <fullName evidence="3">Uncharacterized protein</fullName>
    </submittedName>
</protein>
<keyword evidence="4" id="KW-1185">Reference proteome</keyword>
<accession>A0A2P6P1V6</accession>
<feature type="region of interest" description="Disordered" evidence="2">
    <location>
        <begin position="93"/>
        <end position="143"/>
    </location>
</feature>
<evidence type="ECO:0000256" key="2">
    <source>
        <dbReference type="SAM" id="MobiDB-lite"/>
    </source>
</evidence>
<keyword evidence="1" id="KW-0175">Coiled coil</keyword>
<organism evidence="3 4">
    <name type="scientific">Rosa chinensis</name>
    <name type="common">China rose</name>
    <dbReference type="NCBI Taxonomy" id="74649"/>
    <lineage>
        <taxon>Eukaryota</taxon>
        <taxon>Viridiplantae</taxon>
        <taxon>Streptophyta</taxon>
        <taxon>Embryophyta</taxon>
        <taxon>Tracheophyta</taxon>
        <taxon>Spermatophyta</taxon>
        <taxon>Magnoliopsida</taxon>
        <taxon>eudicotyledons</taxon>
        <taxon>Gunneridae</taxon>
        <taxon>Pentapetalae</taxon>
        <taxon>rosids</taxon>
        <taxon>fabids</taxon>
        <taxon>Rosales</taxon>
        <taxon>Rosaceae</taxon>
        <taxon>Rosoideae</taxon>
        <taxon>Rosoideae incertae sedis</taxon>
        <taxon>Rosa</taxon>
    </lineage>
</organism>
<dbReference type="EMBL" id="PDCK01000045">
    <property type="protein sequence ID" value="PRQ15896.1"/>
    <property type="molecule type" value="Genomic_DNA"/>
</dbReference>
<evidence type="ECO:0000313" key="4">
    <source>
        <dbReference type="Proteomes" id="UP000238479"/>
    </source>
</evidence>
<sequence>MEEWRPIIFTKPEANDALRIVQSKGVTIALDGLSRAKAVEAIDSFLKQYKECFWTIVIGEISVAIREELLKGRSVIDVKLVREVVEYLSNRRGVEKKKEEEEESSEGSGEESEDEEDSDLDLKKEEEEEDEEEEEEIDDLKDDPTTRQYCIEDLLLLSRKKGLSVKEGDEDEILEMMIPHLRGCLMYSRGIKIFLKRVREHMDRCSTLNDLETVKAALENPIFREEYEDWKKDKREGDMADAEDQVNQLLKKNMVPTEEGIAAPVNQIEEEEKRVCRDITEIEEMETLTPLNLPEQAKESTGNAYSCIKESLERAGANKRKRAQI</sequence>
<evidence type="ECO:0000256" key="1">
    <source>
        <dbReference type="SAM" id="Coils"/>
    </source>
</evidence>
<comment type="caution">
    <text evidence="3">The sequence shown here is derived from an EMBL/GenBank/DDBJ whole genome shotgun (WGS) entry which is preliminary data.</text>
</comment>
<reference evidence="3 4" key="1">
    <citation type="journal article" date="2018" name="Nat. Genet.">
        <title>The Rosa genome provides new insights in the design of modern roses.</title>
        <authorList>
            <person name="Bendahmane M."/>
        </authorList>
    </citation>
    <scope>NUCLEOTIDE SEQUENCE [LARGE SCALE GENOMIC DNA]</scope>
    <source>
        <strain evidence="4">cv. Old Blush</strain>
    </source>
</reference>